<evidence type="ECO:0000259" key="6">
    <source>
        <dbReference type="Pfam" id="PF01625"/>
    </source>
</evidence>
<protein>
    <recommendedName>
        <fullName evidence="2">peptide-methionine (S)-S-oxide reductase</fullName>
        <ecNumber evidence="2">1.8.4.11</ecNumber>
    </recommendedName>
</protein>
<comment type="catalytic activity">
    <reaction evidence="5">
        <text>[thioredoxin]-disulfide + L-methionine + H2O = L-methionine (S)-S-oxide + [thioredoxin]-dithiol</text>
        <dbReference type="Rhea" id="RHEA:19993"/>
        <dbReference type="Rhea" id="RHEA-COMP:10698"/>
        <dbReference type="Rhea" id="RHEA-COMP:10700"/>
        <dbReference type="ChEBI" id="CHEBI:15377"/>
        <dbReference type="ChEBI" id="CHEBI:29950"/>
        <dbReference type="ChEBI" id="CHEBI:50058"/>
        <dbReference type="ChEBI" id="CHEBI:57844"/>
        <dbReference type="ChEBI" id="CHEBI:58772"/>
        <dbReference type="EC" id="1.8.4.11"/>
    </reaction>
</comment>
<name>A0A7G9WBH1_ALKCA</name>
<keyword evidence="3" id="KW-0560">Oxidoreductase</keyword>
<dbReference type="KEGG" id="acae:HYG86_15290"/>
<dbReference type="AlphaFoldDB" id="A0A7G9WBH1"/>
<dbReference type="Proteomes" id="UP000516160">
    <property type="component" value="Chromosome"/>
</dbReference>
<dbReference type="InterPro" id="IPR002569">
    <property type="entry name" value="Met_Sox_Rdtase_MsrA_dom"/>
</dbReference>
<dbReference type="SUPFAM" id="SSF55068">
    <property type="entry name" value="Peptide methionine sulfoxide reductase"/>
    <property type="match status" value="1"/>
</dbReference>
<reference evidence="7 8" key="1">
    <citation type="submission" date="2020-07" db="EMBL/GenBank/DDBJ databases">
        <title>Alkalicella. sp. LB2 genome.</title>
        <authorList>
            <person name="Postec A."/>
            <person name="Quemeneur M."/>
        </authorList>
    </citation>
    <scope>NUCLEOTIDE SEQUENCE [LARGE SCALE GENOMIC DNA]</scope>
    <source>
        <strain evidence="7 8">LB2</strain>
    </source>
</reference>
<evidence type="ECO:0000313" key="7">
    <source>
        <dbReference type="EMBL" id="QNO16033.1"/>
    </source>
</evidence>
<evidence type="ECO:0000256" key="1">
    <source>
        <dbReference type="ARBA" id="ARBA00005591"/>
    </source>
</evidence>
<feature type="domain" description="Peptide methionine sulphoxide reductase MsrA" evidence="6">
    <location>
        <begin position="2"/>
        <end position="115"/>
    </location>
</feature>
<proteinExistence type="inferred from homology"/>
<sequence length="164" mass="19286">MRTKVGYGGGKKENPTYEDLGDHTETLQVEFDPSMISYEELLKNFFSFHNPTRQAFSRQYMSVIFYHDDIQKDTAIATRDAFEQEKNIEIITDIVPFTNFYLAEFYHQKYYLQANGEAMDYLKDIFKTLQEFLDSPAITKINGEAPYSEREGELMERIKRIINS</sequence>
<dbReference type="GO" id="GO:0008113">
    <property type="term" value="F:peptide-methionine (S)-S-oxide reductase activity"/>
    <property type="evidence" value="ECO:0007669"/>
    <property type="project" value="UniProtKB-EC"/>
</dbReference>
<comment type="similarity">
    <text evidence="1">Belongs to the MsrA Met sulfoxide reductase family.</text>
</comment>
<gene>
    <name evidence="7" type="ORF">HYG86_15290</name>
</gene>
<dbReference type="EC" id="1.8.4.11" evidence="2"/>
<evidence type="ECO:0000256" key="5">
    <source>
        <dbReference type="ARBA" id="ARBA00048782"/>
    </source>
</evidence>
<dbReference type="Gene3D" id="3.30.1060.10">
    <property type="entry name" value="Peptide methionine sulphoxide reductase MsrA"/>
    <property type="match status" value="1"/>
</dbReference>
<dbReference type="EMBL" id="CP058559">
    <property type="protein sequence ID" value="QNO16033.1"/>
    <property type="molecule type" value="Genomic_DNA"/>
</dbReference>
<dbReference type="InterPro" id="IPR036509">
    <property type="entry name" value="Met_Sox_Rdtase_MsrA_sf"/>
</dbReference>
<evidence type="ECO:0000256" key="2">
    <source>
        <dbReference type="ARBA" id="ARBA00012502"/>
    </source>
</evidence>
<keyword evidence="8" id="KW-1185">Reference proteome</keyword>
<comment type="catalytic activity">
    <reaction evidence="4">
        <text>L-methionyl-[protein] + [thioredoxin]-disulfide + H2O = L-methionyl-(S)-S-oxide-[protein] + [thioredoxin]-dithiol</text>
        <dbReference type="Rhea" id="RHEA:14217"/>
        <dbReference type="Rhea" id="RHEA-COMP:10698"/>
        <dbReference type="Rhea" id="RHEA-COMP:10700"/>
        <dbReference type="Rhea" id="RHEA-COMP:12313"/>
        <dbReference type="Rhea" id="RHEA-COMP:12315"/>
        <dbReference type="ChEBI" id="CHEBI:15377"/>
        <dbReference type="ChEBI" id="CHEBI:16044"/>
        <dbReference type="ChEBI" id="CHEBI:29950"/>
        <dbReference type="ChEBI" id="CHEBI:44120"/>
        <dbReference type="ChEBI" id="CHEBI:50058"/>
        <dbReference type="EC" id="1.8.4.11"/>
    </reaction>
</comment>
<dbReference type="PANTHER" id="PTHR43774:SF1">
    <property type="entry name" value="PEPTIDE METHIONINE SULFOXIDE REDUCTASE MSRA 2"/>
    <property type="match status" value="1"/>
</dbReference>
<evidence type="ECO:0000256" key="4">
    <source>
        <dbReference type="ARBA" id="ARBA00047806"/>
    </source>
</evidence>
<accession>A0A7G9WBH1</accession>
<evidence type="ECO:0000256" key="3">
    <source>
        <dbReference type="ARBA" id="ARBA00023002"/>
    </source>
</evidence>
<evidence type="ECO:0000313" key="8">
    <source>
        <dbReference type="Proteomes" id="UP000516160"/>
    </source>
</evidence>
<dbReference type="Pfam" id="PF01625">
    <property type="entry name" value="PMSR"/>
    <property type="match status" value="1"/>
</dbReference>
<dbReference type="PANTHER" id="PTHR43774">
    <property type="entry name" value="PEPTIDE METHIONINE SULFOXIDE REDUCTASE"/>
    <property type="match status" value="1"/>
</dbReference>
<organism evidence="7 8">
    <name type="scientific">Alkalicella caledoniensis</name>
    <dbReference type="NCBI Taxonomy" id="2731377"/>
    <lineage>
        <taxon>Bacteria</taxon>
        <taxon>Bacillati</taxon>
        <taxon>Bacillota</taxon>
        <taxon>Clostridia</taxon>
        <taxon>Eubacteriales</taxon>
        <taxon>Proteinivoracaceae</taxon>
        <taxon>Alkalicella</taxon>
    </lineage>
</organism>